<dbReference type="PANTHER" id="PTHR46599:SF6">
    <property type="entry name" value="DUAL SPECIFICITY PHOSPHATASE 26"/>
    <property type="match status" value="1"/>
</dbReference>
<feature type="chain" id="PRO_5047115785" description="Reverse transcriptase Ty1/copia-type domain-containing protein" evidence="1">
    <location>
        <begin position="24"/>
        <end position="274"/>
    </location>
</feature>
<proteinExistence type="predicted"/>
<keyword evidence="1" id="KW-0732">Signal</keyword>
<feature type="domain" description="Reverse transcriptase Ty1/copia-type" evidence="2">
    <location>
        <begin position="67"/>
        <end position="157"/>
    </location>
</feature>
<feature type="signal peptide" evidence="1">
    <location>
        <begin position="1"/>
        <end position="23"/>
    </location>
</feature>
<evidence type="ECO:0000256" key="1">
    <source>
        <dbReference type="SAM" id="SignalP"/>
    </source>
</evidence>
<dbReference type="Pfam" id="PF13843">
    <property type="entry name" value="DDE_Tnp_1_7"/>
    <property type="match status" value="2"/>
</dbReference>
<evidence type="ECO:0008006" key="6">
    <source>
        <dbReference type="Google" id="ProtNLM"/>
    </source>
</evidence>
<dbReference type="InterPro" id="IPR013103">
    <property type="entry name" value="RVT_2"/>
</dbReference>
<dbReference type="EMBL" id="CP092875">
    <property type="protein sequence ID" value="UYV75607.1"/>
    <property type="molecule type" value="Genomic_DNA"/>
</dbReference>
<evidence type="ECO:0000259" key="2">
    <source>
        <dbReference type="Pfam" id="PF07727"/>
    </source>
</evidence>
<protein>
    <recommendedName>
        <fullName evidence="6">Reverse transcriptase Ty1/copia-type domain-containing protein</fullName>
    </recommendedName>
</protein>
<dbReference type="Pfam" id="PF07727">
    <property type="entry name" value="RVT_2"/>
    <property type="match status" value="1"/>
</dbReference>
<accession>A0ABY6L539</accession>
<feature type="domain" description="PiggyBac transposable element-derived protein" evidence="3">
    <location>
        <begin position="231"/>
        <end position="273"/>
    </location>
</feature>
<evidence type="ECO:0000313" key="4">
    <source>
        <dbReference type="EMBL" id="UYV75607.1"/>
    </source>
</evidence>
<reference evidence="4 5" key="1">
    <citation type="submission" date="2022-01" db="EMBL/GenBank/DDBJ databases">
        <title>A chromosomal length assembly of Cordylochernes scorpioides.</title>
        <authorList>
            <person name="Zeh D."/>
            <person name="Zeh J."/>
        </authorList>
    </citation>
    <scope>NUCLEOTIDE SEQUENCE [LARGE SCALE GENOMIC DNA]</scope>
    <source>
        <strain evidence="4">IN4F17</strain>
        <tissue evidence="4">Whole Body</tissue>
    </source>
</reference>
<dbReference type="InterPro" id="IPR029526">
    <property type="entry name" value="PGBD"/>
</dbReference>
<feature type="domain" description="PiggyBac transposable element-derived protein" evidence="3">
    <location>
        <begin position="165"/>
        <end position="223"/>
    </location>
</feature>
<dbReference type="PANTHER" id="PTHR46599">
    <property type="entry name" value="PIGGYBAC TRANSPOSABLE ELEMENT-DERIVED PROTEIN 4"/>
    <property type="match status" value="1"/>
</dbReference>
<evidence type="ECO:0000313" key="5">
    <source>
        <dbReference type="Proteomes" id="UP001235939"/>
    </source>
</evidence>
<keyword evidence="5" id="KW-1185">Reference proteome</keyword>
<name>A0ABY6L539_9ARAC</name>
<sequence>MTHLIQVTKLVILFLKTSHQGYSIPNCQKEAMNLPDYENWIGAMKKELDSQREHKFGHFNLFPKALNKWIYTIKKDATTQDRKYKARLVATGYQQSYGQDYEYIFSPVIKNDSLRVILAFSAIMQYDIKCFDIVTAYLYGNLEETIYMKQPEGFENSRTFFYRERDAKDTNDVEIWAQIGLLLLSGTNKACHLSFQEIWADDGTGFKIFRSVMNRERFLFLLRIRYKLQNYVSHPGEYLTVDEKIIPFEGRCSFKQYFPNKPAKYGIETVVFST</sequence>
<evidence type="ECO:0000259" key="3">
    <source>
        <dbReference type="Pfam" id="PF13843"/>
    </source>
</evidence>
<organism evidence="4 5">
    <name type="scientific">Cordylochernes scorpioides</name>
    <dbReference type="NCBI Taxonomy" id="51811"/>
    <lineage>
        <taxon>Eukaryota</taxon>
        <taxon>Metazoa</taxon>
        <taxon>Ecdysozoa</taxon>
        <taxon>Arthropoda</taxon>
        <taxon>Chelicerata</taxon>
        <taxon>Arachnida</taxon>
        <taxon>Pseudoscorpiones</taxon>
        <taxon>Cheliferoidea</taxon>
        <taxon>Chernetidae</taxon>
        <taxon>Cordylochernes</taxon>
    </lineage>
</organism>
<dbReference type="Proteomes" id="UP001235939">
    <property type="component" value="Chromosome 13"/>
</dbReference>
<gene>
    <name evidence="4" type="ORF">LAZ67_13000728</name>
</gene>